<comment type="caution">
    <text evidence="9">The sequence shown here is derived from an EMBL/GenBank/DDBJ whole genome shotgun (WGS) entry which is preliminary data.</text>
</comment>
<dbReference type="InterPro" id="IPR036390">
    <property type="entry name" value="WH_DNA-bd_sf"/>
</dbReference>
<evidence type="ECO:0000259" key="7">
    <source>
        <dbReference type="PROSITE" id="PS51077"/>
    </source>
</evidence>
<dbReference type="PROSITE" id="PS51078">
    <property type="entry name" value="ICLR_ED"/>
    <property type="match status" value="1"/>
</dbReference>
<dbReference type="FunFam" id="1.10.10.10:FF:000056">
    <property type="entry name" value="IclR family transcriptional regulator"/>
    <property type="match status" value="1"/>
</dbReference>
<dbReference type="Pfam" id="PF09339">
    <property type="entry name" value="HTH_IclR"/>
    <property type="match status" value="1"/>
</dbReference>
<keyword evidence="3 9" id="KW-0238">DNA-binding</keyword>
<evidence type="ECO:0000259" key="8">
    <source>
        <dbReference type="PROSITE" id="PS51078"/>
    </source>
</evidence>
<organism evidence="9 10">
    <name type="scientific">Microlunatus antarcticus</name>
    <dbReference type="NCBI Taxonomy" id="53388"/>
    <lineage>
        <taxon>Bacteria</taxon>
        <taxon>Bacillati</taxon>
        <taxon>Actinomycetota</taxon>
        <taxon>Actinomycetes</taxon>
        <taxon>Propionibacteriales</taxon>
        <taxon>Propionibacteriaceae</taxon>
        <taxon>Microlunatus</taxon>
    </lineage>
</organism>
<keyword evidence="2" id="KW-0805">Transcription regulation</keyword>
<feature type="domain" description="IclR-ED" evidence="8">
    <location>
        <begin position="77"/>
        <end position="259"/>
    </location>
</feature>
<dbReference type="PROSITE" id="PS51077">
    <property type="entry name" value="HTH_ICLR"/>
    <property type="match status" value="1"/>
</dbReference>
<dbReference type="InterPro" id="IPR036388">
    <property type="entry name" value="WH-like_DNA-bd_sf"/>
</dbReference>
<sequence length="263" mass="27466">MSSDLSAESARVPGIQSVDRAASILELLGRTGSAGVSEVALELDVHKSTAFRLLGALEARGLVEQGVNRGKYQLGIGVLRLANAVYHRLSVVAQARPSLERLADAQGETVNLAVQRSGWAVNLDQAMGPSPLTSYDWIGNLTPLHATASGKVFLAALGAEERTALLGPEPLTRFTEATLTDRDRLDAELARVAAAGVASTYGELEDGLNAAAVPVRDHLGSVVASISVAGPAFRFDPADEQVVADLRRAGAAVSERLGHDPSS</sequence>
<evidence type="ECO:0000256" key="6">
    <source>
        <dbReference type="ARBA" id="ARBA00070406"/>
    </source>
</evidence>
<dbReference type="GO" id="GO:0045892">
    <property type="term" value="P:negative regulation of DNA-templated transcription"/>
    <property type="evidence" value="ECO:0007669"/>
    <property type="project" value="TreeGrafter"/>
</dbReference>
<keyword evidence="4" id="KW-0804">Transcription</keyword>
<keyword evidence="10" id="KW-1185">Reference proteome</keyword>
<proteinExistence type="predicted"/>
<dbReference type="InterPro" id="IPR014757">
    <property type="entry name" value="Tscrpt_reg_IclR_C"/>
</dbReference>
<dbReference type="SMART" id="SM00346">
    <property type="entry name" value="HTH_ICLR"/>
    <property type="match status" value="1"/>
</dbReference>
<evidence type="ECO:0000256" key="4">
    <source>
        <dbReference type="ARBA" id="ARBA00023163"/>
    </source>
</evidence>
<name>A0A7W5JUZ6_9ACTN</name>
<keyword evidence="1" id="KW-0319">Glycerol metabolism</keyword>
<dbReference type="PANTHER" id="PTHR30136">
    <property type="entry name" value="HELIX-TURN-HELIX TRANSCRIPTIONAL REGULATOR, ICLR FAMILY"/>
    <property type="match status" value="1"/>
</dbReference>
<dbReference type="AlphaFoldDB" id="A0A7W5JUZ6"/>
<gene>
    <name evidence="9" type="ORF">FHX39_001702</name>
</gene>
<evidence type="ECO:0000313" key="9">
    <source>
        <dbReference type="EMBL" id="MBB3326758.1"/>
    </source>
</evidence>
<protein>
    <recommendedName>
        <fullName evidence="6">Glycerol operon regulatory protein</fullName>
    </recommendedName>
</protein>
<feature type="domain" description="HTH iclR-type" evidence="7">
    <location>
        <begin position="15"/>
        <end position="76"/>
    </location>
</feature>
<evidence type="ECO:0000256" key="2">
    <source>
        <dbReference type="ARBA" id="ARBA00023015"/>
    </source>
</evidence>
<evidence type="ECO:0000256" key="5">
    <source>
        <dbReference type="ARBA" id="ARBA00058938"/>
    </source>
</evidence>
<dbReference type="Gene3D" id="3.30.450.40">
    <property type="match status" value="1"/>
</dbReference>
<dbReference type="PANTHER" id="PTHR30136:SF24">
    <property type="entry name" value="HTH-TYPE TRANSCRIPTIONAL REPRESSOR ALLR"/>
    <property type="match status" value="1"/>
</dbReference>
<dbReference type="SUPFAM" id="SSF55781">
    <property type="entry name" value="GAF domain-like"/>
    <property type="match status" value="1"/>
</dbReference>
<dbReference type="GO" id="GO:0006071">
    <property type="term" value="P:glycerol metabolic process"/>
    <property type="evidence" value="ECO:0007669"/>
    <property type="project" value="UniProtKB-KW"/>
</dbReference>
<evidence type="ECO:0000256" key="1">
    <source>
        <dbReference type="ARBA" id="ARBA00022798"/>
    </source>
</evidence>
<dbReference type="Pfam" id="PF01614">
    <property type="entry name" value="IclR_C"/>
    <property type="match status" value="1"/>
</dbReference>
<reference evidence="9 10" key="1">
    <citation type="submission" date="2020-08" db="EMBL/GenBank/DDBJ databases">
        <title>Sequencing the genomes of 1000 actinobacteria strains.</title>
        <authorList>
            <person name="Klenk H.-P."/>
        </authorList>
    </citation>
    <scope>NUCLEOTIDE SEQUENCE [LARGE SCALE GENOMIC DNA]</scope>
    <source>
        <strain evidence="9 10">DSM 11053</strain>
    </source>
</reference>
<comment type="function">
    <text evidence="5">May be an activator protein for the gylABX operon.</text>
</comment>
<dbReference type="InterPro" id="IPR029016">
    <property type="entry name" value="GAF-like_dom_sf"/>
</dbReference>
<dbReference type="GO" id="GO:0003677">
    <property type="term" value="F:DNA binding"/>
    <property type="evidence" value="ECO:0007669"/>
    <property type="project" value="UniProtKB-KW"/>
</dbReference>
<dbReference type="RefSeq" id="WP_198423311.1">
    <property type="nucleotide sequence ID" value="NZ_JACHZG010000001.1"/>
</dbReference>
<dbReference type="GO" id="GO:0003700">
    <property type="term" value="F:DNA-binding transcription factor activity"/>
    <property type="evidence" value="ECO:0007669"/>
    <property type="project" value="TreeGrafter"/>
</dbReference>
<accession>A0A7W5JUZ6</accession>
<dbReference type="SUPFAM" id="SSF46785">
    <property type="entry name" value="Winged helix' DNA-binding domain"/>
    <property type="match status" value="1"/>
</dbReference>
<dbReference type="InterPro" id="IPR050707">
    <property type="entry name" value="HTH_MetabolicPath_Reg"/>
</dbReference>
<dbReference type="Gene3D" id="1.10.10.10">
    <property type="entry name" value="Winged helix-like DNA-binding domain superfamily/Winged helix DNA-binding domain"/>
    <property type="match status" value="1"/>
</dbReference>
<evidence type="ECO:0000256" key="3">
    <source>
        <dbReference type="ARBA" id="ARBA00023125"/>
    </source>
</evidence>
<evidence type="ECO:0000313" key="10">
    <source>
        <dbReference type="Proteomes" id="UP000565572"/>
    </source>
</evidence>
<dbReference type="InterPro" id="IPR005471">
    <property type="entry name" value="Tscrpt_reg_IclR_N"/>
</dbReference>
<dbReference type="Proteomes" id="UP000565572">
    <property type="component" value="Unassembled WGS sequence"/>
</dbReference>
<dbReference type="EMBL" id="JACHZG010000001">
    <property type="protein sequence ID" value="MBB3326758.1"/>
    <property type="molecule type" value="Genomic_DNA"/>
</dbReference>